<dbReference type="NCBIfam" id="TIGR01764">
    <property type="entry name" value="excise"/>
    <property type="match status" value="1"/>
</dbReference>
<dbReference type="KEGG" id="gim:F1728_07930"/>
<organism evidence="2 3">
    <name type="scientific">Gimesia benthica</name>
    <dbReference type="NCBI Taxonomy" id="2608982"/>
    <lineage>
        <taxon>Bacteria</taxon>
        <taxon>Pseudomonadati</taxon>
        <taxon>Planctomycetota</taxon>
        <taxon>Planctomycetia</taxon>
        <taxon>Planctomycetales</taxon>
        <taxon>Planctomycetaceae</taxon>
        <taxon>Gimesia</taxon>
    </lineage>
</organism>
<name>A0A6I6A9F0_9PLAN</name>
<dbReference type="AlphaFoldDB" id="A0A6I6A9F0"/>
<evidence type="ECO:0000313" key="3">
    <source>
        <dbReference type="Proteomes" id="UP000427281"/>
    </source>
</evidence>
<dbReference type="InterPro" id="IPR009061">
    <property type="entry name" value="DNA-bd_dom_put_sf"/>
</dbReference>
<keyword evidence="3" id="KW-1185">Reference proteome</keyword>
<evidence type="ECO:0000259" key="1">
    <source>
        <dbReference type="Pfam" id="PF12728"/>
    </source>
</evidence>
<dbReference type="InterPro" id="IPR041657">
    <property type="entry name" value="HTH_17"/>
</dbReference>
<reference evidence="2 3" key="1">
    <citation type="submission" date="2019-09" db="EMBL/GenBank/DDBJ databases">
        <title>Gimesia benthica sp. nov., a novel bacterium isolated from deep-sea water of the Northwest Indian Ocean.</title>
        <authorList>
            <person name="Dai X."/>
        </authorList>
    </citation>
    <scope>NUCLEOTIDE SEQUENCE [LARGE SCALE GENOMIC DNA]</scope>
    <source>
        <strain evidence="2 3">E7</strain>
    </source>
</reference>
<proteinExistence type="predicted"/>
<dbReference type="InterPro" id="IPR010093">
    <property type="entry name" value="SinI_DNA-bd"/>
</dbReference>
<sequence length="85" mass="9833">MCGHRLGHFSSEKQYLAKDIEMKTTTQESPVLITEKEAARLLGCCERSVWQLRKDGKLRCVKIGTAVRYARSELDRFIQEQMSQN</sequence>
<dbReference type="SUPFAM" id="SSF46955">
    <property type="entry name" value="Putative DNA-binding domain"/>
    <property type="match status" value="1"/>
</dbReference>
<dbReference type="Pfam" id="PF12728">
    <property type="entry name" value="HTH_17"/>
    <property type="match status" value="1"/>
</dbReference>
<dbReference type="Proteomes" id="UP000427281">
    <property type="component" value="Chromosome"/>
</dbReference>
<dbReference type="EMBL" id="CP043930">
    <property type="protein sequence ID" value="QGQ22610.1"/>
    <property type="molecule type" value="Genomic_DNA"/>
</dbReference>
<gene>
    <name evidence="2" type="ORF">F1728_07930</name>
</gene>
<feature type="domain" description="Helix-turn-helix" evidence="1">
    <location>
        <begin position="34"/>
        <end position="81"/>
    </location>
</feature>
<accession>A0A6I6A9F0</accession>
<dbReference type="GO" id="GO:0003677">
    <property type="term" value="F:DNA binding"/>
    <property type="evidence" value="ECO:0007669"/>
    <property type="project" value="InterPro"/>
</dbReference>
<evidence type="ECO:0000313" key="2">
    <source>
        <dbReference type="EMBL" id="QGQ22610.1"/>
    </source>
</evidence>
<protein>
    <submittedName>
        <fullName evidence="2">Helix-turn-helix domain-containing protein</fullName>
    </submittedName>
</protein>